<evidence type="ECO:0000313" key="4">
    <source>
        <dbReference type="EMBL" id="GAA0853548.1"/>
    </source>
</evidence>
<gene>
    <name evidence="4" type="ORF">GCM10009114_06560</name>
</gene>
<dbReference type="Proteomes" id="UP001500359">
    <property type="component" value="Unassembled WGS sequence"/>
</dbReference>
<dbReference type="InterPro" id="IPR010895">
    <property type="entry name" value="CHRD"/>
</dbReference>
<dbReference type="Pfam" id="PF07452">
    <property type="entry name" value="CHRD"/>
    <property type="match status" value="1"/>
</dbReference>
<organism evidence="4 5">
    <name type="scientific">Aliiglaciecola litoralis</name>
    <dbReference type="NCBI Taxonomy" id="582857"/>
    <lineage>
        <taxon>Bacteria</taxon>
        <taxon>Pseudomonadati</taxon>
        <taxon>Pseudomonadota</taxon>
        <taxon>Gammaproteobacteria</taxon>
        <taxon>Alteromonadales</taxon>
        <taxon>Alteromonadaceae</taxon>
        <taxon>Aliiglaciecola</taxon>
    </lineage>
</organism>
<protein>
    <recommendedName>
        <fullName evidence="3">CHRD domain-containing protein</fullName>
    </recommendedName>
</protein>
<keyword evidence="2" id="KW-0732">Signal</keyword>
<dbReference type="SMART" id="SM00754">
    <property type="entry name" value="CHRD"/>
    <property type="match status" value="1"/>
</dbReference>
<reference evidence="5" key="1">
    <citation type="journal article" date="2019" name="Int. J. Syst. Evol. Microbiol.">
        <title>The Global Catalogue of Microorganisms (GCM) 10K type strain sequencing project: providing services to taxonomists for standard genome sequencing and annotation.</title>
        <authorList>
            <consortium name="The Broad Institute Genomics Platform"/>
            <consortium name="The Broad Institute Genome Sequencing Center for Infectious Disease"/>
            <person name="Wu L."/>
            <person name="Ma J."/>
        </authorList>
    </citation>
    <scope>NUCLEOTIDE SEQUENCE [LARGE SCALE GENOMIC DNA]</scope>
    <source>
        <strain evidence="5">JCM 15896</strain>
    </source>
</reference>
<feature type="chain" id="PRO_5046533628" description="CHRD domain-containing protein" evidence="2">
    <location>
        <begin position="25"/>
        <end position="184"/>
    </location>
</feature>
<evidence type="ECO:0000259" key="3">
    <source>
        <dbReference type="PROSITE" id="PS50933"/>
    </source>
</evidence>
<proteinExistence type="predicted"/>
<keyword evidence="1" id="KW-0472">Membrane</keyword>
<keyword evidence="1" id="KW-0812">Transmembrane</keyword>
<keyword evidence="5" id="KW-1185">Reference proteome</keyword>
<feature type="domain" description="CHRD" evidence="3">
    <location>
        <begin position="24"/>
        <end position="163"/>
    </location>
</feature>
<feature type="signal peptide" evidence="2">
    <location>
        <begin position="1"/>
        <end position="24"/>
    </location>
</feature>
<accession>A0ABP3WP64</accession>
<dbReference type="EMBL" id="BAAAFD010000001">
    <property type="protein sequence ID" value="GAA0853548.1"/>
    <property type="molecule type" value="Genomic_DNA"/>
</dbReference>
<name>A0ABP3WP64_9ALTE</name>
<dbReference type="PROSITE" id="PS50933">
    <property type="entry name" value="CHRD"/>
    <property type="match status" value="1"/>
</dbReference>
<evidence type="ECO:0000256" key="2">
    <source>
        <dbReference type="SAM" id="SignalP"/>
    </source>
</evidence>
<dbReference type="RefSeq" id="WP_343856430.1">
    <property type="nucleotide sequence ID" value="NZ_BAAAFD010000001.1"/>
</dbReference>
<keyword evidence="1" id="KW-1133">Transmembrane helix</keyword>
<evidence type="ECO:0000256" key="1">
    <source>
        <dbReference type="SAM" id="Phobius"/>
    </source>
</evidence>
<sequence>MKTKTLVQSVLIICFTAVSHFASAGMIFMADLSGDQEVPAVSTSASGMAMAELTGTVGAYILTYQIDYMDLNAPIIDAAGGGHFHNAPPGVNGGVVHLFDTDLFEFLGTTSGTIMGDWRFDDTNNPLTDLLADELMAGNIYINFHTQFSPSGEIRGQMTRVSEPSVLMLMGLVLLLISRGRFIR</sequence>
<comment type="caution">
    <text evidence="4">The sequence shown here is derived from an EMBL/GenBank/DDBJ whole genome shotgun (WGS) entry which is preliminary data.</text>
</comment>
<feature type="transmembrane region" description="Helical" evidence="1">
    <location>
        <begin position="165"/>
        <end position="182"/>
    </location>
</feature>
<evidence type="ECO:0000313" key="5">
    <source>
        <dbReference type="Proteomes" id="UP001500359"/>
    </source>
</evidence>